<proteinExistence type="predicted"/>
<protein>
    <submittedName>
        <fullName evidence="1">Uncharacterized protein</fullName>
    </submittedName>
</protein>
<gene>
    <name evidence="1" type="ORF">SAMN05216404_10461</name>
</gene>
<dbReference type="RefSeq" id="WP_074745272.1">
    <property type="nucleotide sequence ID" value="NZ_FOCT01000004.1"/>
</dbReference>
<name>A0A1H8G1R2_9PROT</name>
<evidence type="ECO:0000313" key="1">
    <source>
        <dbReference type="EMBL" id="SEN37710.1"/>
    </source>
</evidence>
<organism evidence="1 2">
    <name type="scientific">Nitrosospira multiformis</name>
    <dbReference type="NCBI Taxonomy" id="1231"/>
    <lineage>
        <taxon>Bacteria</taxon>
        <taxon>Pseudomonadati</taxon>
        <taxon>Pseudomonadota</taxon>
        <taxon>Betaproteobacteria</taxon>
        <taxon>Nitrosomonadales</taxon>
        <taxon>Nitrosomonadaceae</taxon>
        <taxon>Nitrosospira</taxon>
    </lineage>
</organism>
<accession>A0A1H8G1R2</accession>
<reference evidence="1 2" key="1">
    <citation type="submission" date="2016-10" db="EMBL/GenBank/DDBJ databases">
        <authorList>
            <person name="de Groot N.N."/>
        </authorList>
    </citation>
    <scope>NUCLEOTIDE SEQUENCE [LARGE SCALE GENOMIC DNA]</scope>
    <source>
        <strain evidence="1 2">Nl18</strain>
    </source>
</reference>
<evidence type="ECO:0000313" key="2">
    <source>
        <dbReference type="Proteomes" id="UP000183898"/>
    </source>
</evidence>
<dbReference type="Proteomes" id="UP000183898">
    <property type="component" value="Unassembled WGS sequence"/>
</dbReference>
<dbReference type="AlphaFoldDB" id="A0A1H8G1R2"/>
<sequence length="166" mass="18200">MIRYPVDVDTRVSPNLSLLIDSRVNDPDAEQPVTLVTVRTFIAGLLPSALDEAERLHHFDMDASLLDELDVLIEEYGGDALAIDFVRSDASEALTRAIEAVVDDENRENPPTLGTVRDAITGGLTAKLVGDGVLEDDEDDTLLAEIDALIRRHGVDALAEEFIRYE</sequence>
<dbReference type="EMBL" id="FOCT01000004">
    <property type="protein sequence ID" value="SEN37710.1"/>
    <property type="molecule type" value="Genomic_DNA"/>
</dbReference>